<comment type="caution">
    <text evidence="3">The sequence shown here is derived from an EMBL/GenBank/DDBJ whole genome shotgun (WGS) entry which is preliminary data.</text>
</comment>
<dbReference type="GO" id="GO:0042645">
    <property type="term" value="C:mitochondrial nucleoid"/>
    <property type="evidence" value="ECO:0007669"/>
    <property type="project" value="TreeGrafter"/>
</dbReference>
<dbReference type="KEGG" id="dnv:108649161"/>
<dbReference type="NCBIfam" id="TIGR00621">
    <property type="entry name" value="ssb"/>
    <property type="match status" value="1"/>
</dbReference>
<protein>
    <recommendedName>
        <fullName evidence="5">Single-stranded DNA-binding protein</fullName>
    </recommendedName>
</protein>
<dbReference type="PANTHER" id="PTHR10302:SF0">
    <property type="entry name" value="SINGLE-STRANDED DNA-BINDING PROTEIN, MITOCHONDRIAL"/>
    <property type="match status" value="1"/>
</dbReference>
<dbReference type="OMA" id="KTQWHRI"/>
<dbReference type="HAMAP" id="MF_00984">
    <property type="entry name" value="SSB"/>
    <property type="match status" value="1"/>
</dbReference>
<dbReference type="InterPro" id="IPR012340">
    <property type="entry name" value="NA-bd_OB-fold"/>
</dbReference>
<dbReference type="PROSITE" id="PS50935">
    <property type="entry name" value="SSB"/>
    <property type="match status" value="1"/>
</dbReference>
<dbReference type="GO" id="GO:0003697">
    <property type="term" value="F:single-stranded DNA binding"/>
    <property type="evidence" value="ECO:0007669"/>
    <property type="project" value="InterPro"/>
</dbReference>
<dbReference type="SUPFAM" id="SSF50249">
    <property type="entry name" value="Nucleic acid-binding proteins"/>
    <property type="match status" value="1"/>
</dbReference>
<organism evidence="3 4">
    <name type="scientific">Drosophila navojoa</name>
    <name type="common">Fruit fly</name>
    <dbReference type="NCBI Taxonomy" id="7232"/>
    <lineage>
        <taxon>Eukaryota</taxon>
        <taxon>Metazoa</taxon>
        <taxon>Ecdysozoa</taxon>
        <taxon>Arthropoda</taxon>
        <taxon>Hexapoda</taxon>
        <taxon>Insecta</taxon>
        <taxon>Pterygota</taxon>
        <taxon>Neoptera</taxon>
        <taxon>Endopterygota</taxon>
        <taxon>Diptera</taxon>
        <taxon>Brachycera</taxon>
        <taxon>Muscomorpha</taxon>
        <taxon>Ephydroidea</taxon>
        <taxon>Drosophilidae</taxon>
        <taxon>Drosophila</taxon>
    </lineage>
</organism>
<evidence type="ECO:0000256" key="2">
    <source>
        <dbReference type="PROSITE-ProRule" id="PRU00252"/>
    </source>
</evidence>
<dbReference type="FunFam" id="2.40.50.140:FF:000269">
    <property type="entry name" value="Single-stranded DNA-binding protein"/>
    <property type="match status" value="1"/>
</dbReference>
<evidence type="ECO:0000256" key="1">
    <source>
        <dbReference type="ARBA" id="ARBA00023125"/>
    </source>
</evidence>
<evidence type="ECO:0000313" key="3">
    <source>
        <dbReference type="EMBL" id="TDG52172.1"/>
    </source>
</evidence>
<dbReference type="PANTHER" id="PTHR10302">
    <property type="entry name" value="SINGLE-STRANDED DNA-BINDING PROTEIN"/>
    <property type="match status" value="1"/>
</dbReference>
<dbReference type="AlphaFoldDB" id="A0A484BVX6"/>
<name>A0A484BVX6_DRONA</name>
<dbReference type="EMBL" id="LSRL02000005">
    <property type="protein sequence ID" value="TDG52172.1"/>
    <property type="molecule type" value="Genomic_DNA"/>
</dbReference>
<dbReference type="InterPro" id="IPR011344">
    <property type="entry name" value="ssDNA-bd"/>
</dbReference>
<gene>
    <name evidence="3" type="ORF">AWZ03_001453</name>
</gene>
<dbReference type="GO" id="GO:0006264">
    <property type="term" value="P:mitochondrial DNA replication"/>
    <property type="evidence" value="ECO:0007669"/>
    <property type="project" value="TreeGrafter"/>
</dbReference>
<keyword evidence="1 2" id="KW-0238">DNA-binding</keyword>
<dbReference type="Proteomes" id="UP000295192">
    <property type="component" value="Unassembled WGS sequence"/>
</dbReference>
<sequence>MMQQAKHILKPVLNGFRSLPARGAASTTAAAPAKIEKTVNTVTILGRVGADPQLRGSLEHPVVTFSVATHTNYKYENGDWAQRTDWHRVVVFKPNLRETVLEYLKKGQRTMVQGKITYGEITDQQGNQKTSTSIIADDVLFFRDSN</sequence>
<evidence type="ECO:0000313" key="4">
    <source>
        <dbReference type="Proteomes" id="UP000295192"/>
    </source>
</evidence>
<keyword evidence="4" id="KW-1185">Reference proteome</keyword>
<accession>A0A484BVX6</accession>
<dbReference type="CDD" id="cd04496">
    <property type="entry name" value="SSB_OBF"/>
    <property type="match status" value="1"/>
</dbReference>
<dbReference type="InterPro" id="IPR000424">
    <property type="entry name" value="Primosome_PriB/ssb"/>
</dbReference>
<dbReference type="Pfam" id="PF00436">
    <property type="entry name" value="SSB"/>
    <property type="match status" value="1"/>
</dbReference>
<reference evidence="3 4" key="1">
    <citation type="journal article" date="2019" name="J. Hered.">
        <title>An Improved Genome Assembly for Drosophila navojoa, the Basal Species in the mojavensis Cluster.</title>
        <authorList>
            <person name="Vanderlinde T."/>
            <person name="Dupim E.G."/>
            <person name="Nazario-Yepiz N.O."/>
            <person name="Carvalho A.B."/>
        </authorList>
    </citation>
    <scope>NUCLEOTIDE SEQUENCE [LARGE SCALE GENOMIC DNA]</scope>
    <source>
        <strain evidence="3">Navoj_Jal97</strain>
        <tissue evidence="3">Whole organism</tissue>
    </source>
</reference>
<dbReference type="STRING" id="7232.A0A484BVX6"/>
<proteinExistence type="inferred from homology"/>
<dbReference type="Gene3D" id="2.40.50.140">
    <property type="entry name" value="Nucleic acid-binding proteins"/>
    <property type="match status" value="1"/>
</dbReference>
<evidence type="ECO:0008006" key="5">
    <source>
        <dbReference type="Google" id="ProtNLM"/>
    </source>
</evidence>
<dbReference type="OrthoDB" id="1078367at2759"/>